<organism evidence="2 3">
    <name type="scientific">Xanthomonas campestris pv. phaseoli</name>
    <dbReference type="NCBI Taxonomy" id="317013"/>
    <lineage>
        <taxon>Bacteria</taxon>
        <taxon>Pseudomonadati</taxon>
        <taxon>Pseudomonadota</taxon>
        <taxon>Gammaproteobacteria</taxon>
        <taxon>Lysobacterales</taxon>
        <taxon>Lysobacteraceae</taxon>
        <taxon>Xanthomonas</taxon>
    </lineage>
</organism>
<dbReference type="EMBL" id="OCYT01000104">
    <property type="protein sequence ID" value="SON82818.1"/>
    <property type="molecule type" value="Genomic_DNA"/>
</dbReference>
<accession>A0ABY1TWL1</accession>
<protein>
    <submittedName>
        <fullName evidence="2">Uncharacterized protein</fullName>
    </submittedName>
</protein>
<name>A0ABY1TWL1_XANCH</name>
<feature type="compositionally biased region" description="Polar residues" evidence="1">
    <location>
        <begin position="59"/>
        <end position="68"/>
    </location>
</feature>
<sequence length="236" mass="26387">MGTSSATTWARPASQTCTAQDRNQRPGRTALPAAAIRTACSSVCRYLLTPAISTVATSHRTVPSSSDTGIRVRRAGSRSPPGTGHLELWRNALEPRRQPGLTFNRMQQNILFRPSPKIKNKPFLSELNNFRDYLCKDNFRIICICLRFCLHIIGICNNATPFSDGERSRPQFQDPLYGSARFLEHAHGFVPSMLAFYILSLARKLPMHLQPHPACKACCHCRSMRRPCCSMVVAGR</sequence>
<reference evidence="2 3" key="1">
    <citation type="submission" date="2017-10" db="EMBL/GenBank/DDBJ databases">
        <authorList>
            <person name="Regsiter A."/>
            <person name="William W."/>
        </authorList>
    </citation>
    <scope>NUCLEOTIDE SEQUENCE [LARGE SCALE GENOMIC DNA]</scope>
    <source>
        <strain evidence="2 3">CFBP6984</strain>
    </source>
</reference>
<evidence type="ECO:0000313" key="2">
    <source>
        <dbReference type="EMBL" id="SON82818.1"/>
    </source>
</evidence>
<gene>
    <name evidence="2" type="ORF">XAP6984_480024</name>
</gene>
<feature type="compositionally biased region" description="Polar residues" evidence="1">
    <location>
        <begin position="1"/>
        <end position="21"/>
    </location>
</feature>
<dbReference type="Proteomes" id="UP000234181">
    <property type="component" value="Unassembled WGS sequence"/>
</dbReference>
<feature type="region of interest" description="Disordered" evidence="1">
    <location>
        <begin position="59"/>
        <end position="85"/>
    </location>
</feature>
<proteinExistence type="predicted"/>
<evidence type="ECO:0000256" key="1">
    <source>
        <dbReference type="SAM" id="MobiDB-lite"/>
    </source>
</evidence>
<keyword evidence="3" id="KW-1185">Reference proteome</keyword>
<feature type="region of interest" description="Disordered" evidence="1">
    <location>
        <begin position="1"/>
        <end position="26"/>
    </location>
</feature>
<evidence type="ECO:0000313" key="3">
    <source>
        <dbReference type="Proteomes" id="UP000234181"/>
    </source>
</evidence>
<comment type="caution">
    <text evidence="2">The sequence shown here is derived from an EMBL/GenBank/DDBJ whole genome shotgun (WGS) entry which is preliminary data.</text>
</comment>